<protein>
    <submittedName>
        <fullName evidence="1">Unannotated protein</fullName>
    </submittedName>
</protein>
<gene>
    <name evidence="1" type="ORF">UFOPK1395_01035</name>
</gene>
<dbReference type="EMBL" id="CAEZSB010000131">
    <property type="protein sequence ID" value="CAB4540788.1"/>
    <property type="molecule type" value="Genomic_DNA"/>
</dbReference>
<sequence length="168" mass="17602">MTSIASKNCDGSSSSRCTAVTKSDCLARVSATLNRRCSSCIRPLAAMTSSWSRGISGLRLRSTNRSAPSNDERCLRLGQVPSCKPAIATKSHCRPFALCTVRISTKSGRTPLAVMTSPAISSCATSLMKAAGPDNGKRSEYRAADSNNCIIASKSRSAAAPRTPGRSA</sequence>
<organism evidence="1">
    <name type="scientific">freshwater metagenome</name>
    <dbReference type="NCBI Taxonomy" id="449393"/>
    <lineage>
        <taxon>unclassified sequences</taxon>
        <taxon>metagenomes</taxon>
        <taxon>ecological metagenomes</taxon>
    </lineage>
</organism>
<dbReference type="AlphaFoldDB" id="A0A6J6BRM3"/>
<evidence type="ECO:0000313" key="1">
    <source>
        <dbReference type="EMBL" id="CAB4540788.1"/>
    </source>
</evidence>
<name>A0A6J6BRM3_9ZZZZ</name>
<reference evidence="1" key="1">
    <citation type="submission" date="2020-05" db="EMBL/GenBank/DDBJ databases">
        <authorList>
            <person name="Chiriac C."/>
            <person name="Salcher M."/>
            <person name="Ghai R."/>
            <person name="Kavagutti S V."/>
        </authorList>
    </citation>
    <scope>NUCLEOTIDE SEQUENCE</scope>
</reference>
<proteinExistence type="predicted"/>
<accession>A0A6J6BRM3</accession>